<dbReference type="InterPro" id="IPR000719">
    <property type="entry name" value="Prot_kinase_dom"/>
</dbReference>
<accession>A0A538T388</accession>
<dbReference type="SUPFAM" id="SSF56112">
    <property type="entry name" value="Protein kinase-like (PK-like)"/>
    <property type="match status" value="1"/>
</dbReference>
<evidence type="ECO:0000256" key="5">
    <source>
        <dbReference type="ARBA" id="ARBA00022840"/>
    </source>
</evidence>
<comment type="catalytic activity">
    <reaction evidence="6">
        <text>L-threonyl-[protein] + ATP = O-phospho-L-threonyl-[protein] + ADP + H(+)</text>
        <dbReference type="Rhea" id="RHEA:46608"/>
        <dbReference type="Rhea" id="RHEA-COMP:11060"/>
        <dbReference type="Rhea" id="RHEA-COMP:11605"/>
        <dbReference type="ChEBI" id="CHEBI:15378"/>
        <dbReference type="ChEBI" id="CHEBI:30013"/>
        <dbReference type="ChEBI" id="CHEBI:30616"/>
        <dbReference type="ChEBI" id="CHEBI:61977"/>
        <dbReference type="ChEBI" id="CHEBI:456216"/>
        <dbReference type="EC" id="2.7.11.1"/>
    </reaction>
</comment>
<comment type="caution">
    <text evidence="10">The sequence shown here is derived from an EMBL/GenBank/DDBJ whole genome shotgun (WGS) entry which is preliminary data.</text>
</comment>
<comment type="catalytic activity">
    <reaction evidence="7">
        <text>L-seryl-[protein] + ATP = O-phospho-L-seryl-[protein] + ADP + H(+)</text>
        <dbReference type="Rhea" id="RHEA:17989"/>
        <dbReference type="Rhea" id="RHEA-COMP:9863"/>
        <dbReference type="Rhea" id="RHEA-COMP:11604"/>
        <dbReference type="ChEBI" id="CHEBI:15378"/>
        <dbReference type="ChEBI" id="CHEBI:29999"/>
        <dbReference type="ChEBI" id="CHEBI:30616"/>
        <dbReference type="ChEBI" id="CHEBI:83421"/>
        <dbReference type="ChEBI" id="CHEBI:456216"/>
        <dbReference type="EC" id="2.7.11.1"/>
    </reaction>
</comment>
<dbReference type="Gene3D" id="1.10.510.10">
    <property type="entry name" value="Transferase(Phosphotransferase) domain 1"/>
    <property type="match status" value="1"/>
</dbReference>
<dbReference type="Gene3D" id="3.30.200.20">
    <property type="entry name" value="Phosphorylase Kinase, domain 1"/>
    <property type="match status" value="1"/>
</dbReference>
<feature type="domain" description="Protein kinase" evidence="9">
    <location>
        <begin position="14"/>
        <end position="295"/>
    </location>
</feature>
<evidence type="ECO:0000313" key="10">
    <source>
        <dbReference type="EMBL" id="TMQ57974.1"/>
    </source>
</evidence>
<keyword evidence="5 8" id="KW-0067">ATP-binding</keyword>
<sequence length="847" mass="90785">MPHTISPGTRLGPYEIQTLLGAGGMGEVYRARDSRLQRDVAVKVLPKSLAEDQDRLRRFEREARAAGQLNHPNIMAVHDVGSTAGDGGGLPYIVCELLDGVDLRTRLASGPIPPRKAVHYAIQIARGLAAAHAKGIAHRDLKPENLMILSGDHVKILDFGLAKLLQPAGSTEGAATPARDKTGSVLASLTMTGTILGTASYMSPEQVRDQATDHRTDIFTLGAILYEMLSGRRAFDGPSHADRMSAILNSEPAHIANEIEEAAPSVGAIIAHCIEKAPGDRFQSASDLAFALSLVDSKAAHARRGAAGGSAAEGPDAAPIRRHTFRRTTYREGSIHSARFAADGQAICYGAAWEGRPVELFWAYPGSPESRALGFPQTDLLSIAPSGEMAVSLRRRTLGGFIYTGMLARMPVGAGAARELLDGVYEADWSPDGRQLAIVREEAGVTRIEFPMGTVLYQTTGWISHARVSPKGNHIAFLDHPYRGDDMGAVSAVDLSKNVKTLSAGWTSARGLAWSPDGAEILFTAFKSGVGRSLYAVSLEGVQRPILEVPGHMTLMDVSRQGAGLIILENERARTQFLPAGESQPRDLTWLDWTLVRALSRDGARMLFDETGVGGGEHQSVYMRGTDGSPAVRLGDGNICFDLSPDGQWALAGVGHPGRLDLLPCGAGMARTIPTEGLDMQNAQWFPDGSTICVLGEEPGRGTRLYKVDIMTGKHEAFSDEGISSTDVRVSPDGGFVAAQGPDRKMMLFPVDGSAPKPVPGYPTNDRAIGWSADGKALYSFTRGELPAKVFRIDVATGERKLWKELSPSDPTGVEGLTRVQMSGDEQSFAYSYAQRLNDLFVVEGLF</sequence>
<protein>
    <recommendedName>
        <fullName evidence="9">Protein kinase domain-containing protein</fullName>
    </recommendedName>
</protein>
<gene>
    <name evidence="10" type="ORF">E6K76_09185</name>
</gene>
<dbReference type="Pfam" id="PF07676">
    <property type="entry name" value="PD40"/>
    <property type="match status" value="1"/>
</dbReference>
<keyword evidence="3 8" id="KW-0547">Nucleotide-binding</keyword>
<dbReference type="GO" id="GO:0005524">
    <property type="term" value="F:ATP binding"/>
    <property type="evidence" value="ECO:0007669"/>
    <property type="project" value="UniProtKB-UniRule"/>
</dbReference>
<dbReference type="Gene3D" id="2.120.10.30">
    <property type="entry name" value="TolB, C-terminal domain"/>
    <property type="match status" value="2"/>
</dbReference>
<dbReference type="PANTHER" id="PTHR43289">
    <property type="entry name" value="MITOGEN-ACTIVATED PROTEIN KINASE KINASE KINASE 20-RELATED"/>
    <property type="match status" value="1"/>
</dbReference>
<proteinExistence type="predicted"/>
<feature type="binding site" evidence="8">
    <location>
        <position position="43"/>
    </location>
    <ligand>
        <name>ATP</name>
        <dbReference type="ChEBI" id="CHEBI:30616"/>
    </ligand>
</feature>
<evidence type="ECO:0000256" key="4">
    <source>
        <dbReference type="ARBA" id="ARBA00022777"/>
    </source>
</evidence>
<name>A0A538T388_UNCEI</name>
<dbReference type="InterPro" id="IPR011042">
    <property type="entry name" value="6-blade_b-propeller_TolB-like"/>
</dbReference>
<dbReference type="CDD" id="cd14014">
    <property type="entry name" value="STKc_PknB_like"/>
    <property type="match status" value="1"/>
</dbReference>
<dbReference type="Pfam" id="PF00069">
    <property type="entry name" value="Pkinase"/>
    <property type="match status" value="1"/>
</dbReference>
<evidence type="ECO:0000313" key="11">
    <source>
        <dbReference type="Proteomes" id="UP000316852"/>
    </source>
</evidence>
<evidence type="ECO:0000256" key="3">
    <source>
        <dbReference type="ARBA" id="ARBA00022741"/>
    </source>
</evidence>
<evidence type="ECO:0000259" key="9">
    <source>
        <dbReference type="PROSITE" id="PS50011"/>
    </source>
</evidence>
<dbReference type="EMBL" id="VBOW01000043">
    <property type="protein sequence ID" value="TMQ57974.1"/>
    <property type="molecule type" value="Genomic_DNA"/>
</dbReference>
<dbReference type="PROSITE" id="PS00107">
    <property type="entry name" value="PROTEIN_KINASE_ATP"/>
    <property type="match status" value="1"/>
</dbReference>
<dbReference type="InterPro" id="IPR008271">
    <property type="entry name" value="Ser/Thr_kinase_AS"/>
</dbReference>
<dbReference type="SMART" id="SM00220">
    <property type="entry name" value="S_TKc"/>
    <property type="match status" value="1"/>
</dbReference>
<dbReference type="Proteomes" id="UP000316852">
    <property type="component" value="Unassembled WGS sequence"/>
</dbReference>
<evidence type="ECO:0000256" key="6">
    <source>
        <dbReference type="ARBA" id="ARBA00047899"/>
    </source>
</evidence>
<evidence type="ECO:0000256" key="1">
    <source>
        <dbReference type="ARBA" id="ARBA00022527"/>
    </source>
</evidence>
<dbReference type="FunFam" id="3.30.200.20:FF:000035">
    <property type="entry name" value="Serine/threonine protein kinase Stk1"/>
    <property type="match status" value="1"/>
</dbReference>
<dbReference type="PROSITE" id="PS50011">
    <property type="entry name" value="PROTEIN_KINASE_DOM"/>
    <property type="match status" value="1"/>
</dbReference>
<dbReference type="InterPro" id="IPR017441">
    <property type="entry name" value="Protein_kinase_ATP_BS"/>
</dbReference>
<dbReference type="InterPro" id="IPR011009">
    <property type="entry name" value="Kinase-like_dom_sf"/>
</dbReference>
<dbReference type="AlphaFoldDB" id="A0A538T388"/>
<keyword evidence="1" id="KW-0723">Serine/threonine-protein kinase</keyword>
<keyword evidence="4" id="KW-0418">Kinase</keyword>
<dbReference type="SUPFAM" id="SSF82171">
    <property type="entry name" value="DPP6 N-terminal domain-like"/>
    <property type="match status" value="1"/>
</dbReference>
<reference evidence="10 11" key="1">
    <citation type="journal article" date="2019" name="Nat. Microbiol.">
        <title>Mediterranean grassland soil C-N compound turnover is dependent on rainfall and depth, and is mediated by genomically divergent microorganisms.</title>
        <authorList>
            <person name="Diamond S."/>
            <person name="Andeer P.F."/>
            <person name="Li Z."/>
            <person name="Crits-Christoph A."/>
            <person name="Burstein D."/>
            <person name="Anantharaman K."/>
            <person name="Lane K.R."/>
            <person name="Thomas B.C."/>
            <person name="Pan C."/>
            <person name="Northen T.R."/>
            <person name="Banfield J.F."/>
        </authorList>
    </citation>
    <scope>NUCLEOTIDE SEQUENCE [LARGE SCALE GENOMIC DNA]</scope>
    <source>
        <strain evidence="10">WS_6</strain>
    </source>
</reference>
<organism evidence="10 11">
    <name type="scientific">Eiseniibacteriota bacterium</name>
    <dbReference type="NCBI Taxonomy" id="2212470"/>
    <lineage>
        <taxon>Bacteria</taxon>
        <taxon>Candidatus Eiseniibacteriota</taxon>
    </lineage>
</organism>
<dbReference type="PANTHER" id="PTHR43289:SF34">
    <property type="entry name" value="SERINE_THREONINE-PROTEIN KINASE YBDM-RELATED"/>
    <property type="match status" value="1"/>
</dbReference>
<dbReference type="GO" id="GO:0004674">
    <property type="term" value="F:protein serine/threonine kinase activity"/>
    <property type="evidence" value="ECO:0007669"/>
    <property type="project" value="UniProtKB-KW"/>
</dbReference>
<evidence type="ECO:0000256" key="7">
    <source>
        <dbReference type="ARBA" id="ARBA00048679"/>
    </source>
</evidence>
<dbReference type="InterPro" id="IPR011659">
    <property type="entry name" value="WD40"/>
</dbReference>
<evidence type="ECO:0000256" key="2">
    <source>
        <dbReference type="ARBA" id="ARBA00022679"/>
    </source>
</evidence>
<evidence type="ECO:0000256" key="8">
    <source>
        <dbReference type="PROSITE-ProRule" id="PRU10141"/>
    </source>
</evidence>
<keyword evidence="2" id="KW-0808">Transferase</keyword>
<dbReference type="PROSITE" id="PS00108">
    <property type="entry name" value="PROTEIN_KINASE_ST"/>
    <property type="match status" value="1"/>
</dbReference>